<feature type="domain" description="Nucleotidyl transferase" evidence="1">
    <location>
        <begin position="2"/>
        <end position="234"/>
    </location>
</feature>
<keyword evidence="2" id="KW-0548">Nucleotidyltransferase</keyword>
<dbReference type="InterPro" id="IPR005835">
    <property type="entry name" value="NTP_transferase_dom"/>
</dbReference>
<dbReference type="RefSeq" id="WP_236865786.1">
    <property type="nucleotide sequence ID" value="NZ_AP025225.1"/>
</dbReference>
<evidence type="ECO:0000313" key="3">
    <source>
        <dbReference type="Proteomes" id="UP001320209"/>
    </source>
</evidence>
<organism evidence="2 3">
    <name type="scientific">Candidatus Hydrogenosomobacter endosymbioticus</name>
    <dbReference type="NCBI Taxonomy" id="2558174"/>
    <lineage>
        <taxon>Bacteria</taxon>
        <taxon>Pseudomonadati</taxon>
        <taxon>Pseudomonadota</taxon>
        <taxon>Alphaproteobacteria</taxon>
        <taxon>Holosporales</taxon>
        <taxon>Holosporaceae</taxon>
        <taxon>Candidatus Hydrogenosomobacter</taxon>
    </lineage>
</organism>
<dbReference type="EMBL" id="AP025225">
    <property type="protein sequence ID" value="BDB96221.1"/>
    <property type="molecule type" value="Genomic_DNA"/>
</dbReference>
<keyword evidence="3" id="KW-1185">Reference proteome</keyword>
<proteinExistence type="predicted"/>
<evidence type="ECO:0000259" key="1">
    <source>
        <dbReference type="Pfam" id="PF00483"/>
    </source>
</evidence>
<dbReference type="GO" id="GO:0016779">
    <property type="term" value="F:nucleotidyltransferase activity"/>
    <property type="evidence" value="ECO:0007669"/>
    <property type="project" value="UniProtKB-KW"/>
</dbReference>
<protein>
    <submittedName>
        <fullName evidence="2">Glucose-1-phosphate cytidylyltransferase</fullName>
    </submittedName>
</protein>
<dbReference type="InterPro" id="IPR013446">
    <property type="entry name" value="G1P_cyt_trans-like"/>
</dbReference>
<dbReference type="CDD" id="cd02524">
    <property type="entry name" value="G1P_cytidylyltransferase"/>
    <property type="match status" value="1"/>
</dbReference>
<keyword evidence="2" id="KW-0808">Transferase</keyword>
<reference evidence="2" key="1">
    <citation type="submission" date="2021-10" db="EMBL/GenBank/DDBJ databases">
        <title>Genome Sequence of The Candidatus Hydrogeosomobacter endosymbioticus, an Intracellular Bacterial Symbiont of the Anaerobic Ciliate GW7.</title>
        <authorList>
            <person name="Shiohama Y."/>
            <person name="Shinzato N."/>
        </authorList>
    </citation>
    <scope>NUCLEOTIDE SEQUENCE [LARGE SCALE GENOMIC DNA]</scope>
    <source>
        <strain evidence="2">200920</strain>
    </source>
</reference>
<sequence>MKAVILAGGLGSRISEETVLKPKPMVEIGGKPVLWHIMKYYSSFGINDFIICLGYKGYVIKEYFSNYRLHMCDVTINMRTNDITVHSNNAEPWTVTLVDTGLETMTGGRLKRILGYVKEETFFCMTYGDGLCDVDVSELIKFHRGHGKLATLTAIQPSERFGILEFYEEFSGIGKTIASFKEKSGDKSHYVNGGFFVLSPKVLEYIDSDETSFEKEPLGNLAREGQLMAFRHNGFWQCMDTLRDRQLLQSIWDNGGAPWKKW</sequence>
<gene>
    <name evidence="2" type="primary">ddhA</name>
    <name evidence="2" type="ORF">HYD_3540</name>
</gene>
<accession>A0ABN6L2Z4</accession>
<dbReference type="NCBIfam" id="TIGR02623">
    <property type="entry name" value="G1P_cyt_trans"/>
    <property type="match status" value="1"/>
</dbReference>
<evidence type="ECO:0000313" key="2">
    <source>
        <dbReference type="EMBL" id="BDB96221.1"/>
    </source>
</evidence>
<name>A0ABN6L2Z4_9PROT</name>
<dbReference type="SUPFAM" id="SSF53448">
    <property type="entry name" value="Nucleotide-diphospho-sugar transferases"/>
    <property type="match status" value="1"/>
</dbReference>
<dbReference type="Proteomes" id="UP001320209">
    <property type="component" value="Chromosome"/>
</dbReference>
<dbReference type="Gene3D" id="3.90.550.10">
    <property type="entry name" value="Spore Coat Polysaccharide Biosynthesis Protein SpsA, Chain A"/>
    <property type="match status" value="1"/>
</dbReference>
<dbReference type="InterPro" id="IPR029044">
    <property type="entry name" value="Nucleotide-diphossugar_trans"/>
</dbReference>
<dbReference type="InterPro" id="IPR046981">
    <property type="entry name" value="G1P_cyt_trans"/>
</dbReference>
<dbReference type="PANTHER" id="PTHR47183:SF1">
    <property type="entry name" value="GLUCOSE-1-PHOSPHATE CYTIDYLYLTRANSFERASE"/>
    <property type="match status" value="1"/>
</dbReference>
<dbReference type="PANTHER" id="PTHR47183">
    <property type="entry name" value="GLUCOSE-1-PHOSPHATE CYTIDYLYLTRANSFERASE-RELATED"/>
    <property type="match status" value="1"/>
</dbReference>
<dbReference type="Pfam" id="PF00483">
    <property type="entry name" value="NTP_transferase"/>
    <property type="match status" value="1"/>
</dbReference>